<feature type="compositionally biased region" description="Polar residues" evidence="1">
    <location>
        <begin position="1662"/>
        <end position="1676"/>
    </location>
</feature>
<dbReference type="PANTHER" id="PTHR47455">
    <property type="entry name" value="ADENYLYL CYCLASE BETA"/>
    <property type="match status" value="1"/>
</dbReference>
<dbReference type="InterPro" id="IPR001054">
    <property type="entry name" value="A/G_cyclase"/>
</dbReference>
<protein>
    <submittedName>
        <fullName evidence="3">Adenylate cyclase</fullName>
    </submittedName>
</protein>
<dbReference type="GO" id="GO:0035556">
    <property type="term" value="P:intracellular signal transduction"/>
    <property type="evidence" value="ECO:0007669"/>
    <property type="project" value="InterPro"/>
</dbReference>
<feature type="compositionally biased region" description="Basic and acidic residues" evidence="1">
    <location>
        <begin position="1232"/>
        <end position="1255"/>
    </location>
</feature>
<evidence type="ECO:0000259" key="2">
    <source>
        <dbReference type="PROSITE" id="PS50125"/>
    </source>
</evidence>
<gene>
    <name evidence="3" type="ORF">cyc_05917</name>
</gene>
<comment type="caution">
    <text evidence="3">The sequence shown here is derived from an EMBL/GenBank/DDBJ whole genome shotgun (WGS) entry which is preliminary data.</text>
</comment>
<dbReference type="EMBL" id="JROU02001681">
    <property type="protein sequence ID" value="OEH75597.1"/>
    <property type="molecule type" value="Genomic_DNA"/>
</dbReference>
<evidence type="ECO:0000313" key="3">
    <source>
        <dbReference type="EMBL" id="OEH75597.1"/>
    </source>
</evidence>
<feature type="region of interest" description="Disordered" evidence="1">
    <location>
        <begin position="826"/>
        <end position="845"/>
    </location>
</feature>
<proteinExistence type="predicted"/>
<dbReference type="Proteomes" id="UP000095192">
    <property type="component" value="Unassembled WGS sequence"/>
</dbReference>
<dbReference type="SUPFAM" id="SSF55073">
    <property type="entry name" value="Nucleotide cyclase"/>
    <property type="match status" value="2"/>
</dbReference>
<feature type="region of interest" description="Disordered" evidence="1">
    <location>
        <begin position="1657"/>
        <end position="1752"/>
    </location>
</feature>
<evidence type="ECO:0000256" key="1">
    <source>
        <dbReference type="SAM" id="MobiDB-lite"/>
    </source>
</evidence>
<accession>A0A1D3CWL6</accession>
<dbReference type="VEuPathDB" id="ToxoDB:LOC34622195"/>
<feature type="domain" description="Guanylate cyclase" evidence="2">
    <location>
        <begin position="98"/>
        <end position="249"/>
    </location>
</feature>
<feature type="compositionally biased region" description="Basic residues" evidence="1">
    <location>
        <begin position="1262"/>
        <end position="1271"/>
    </location>
</feature>
<dbReference type="PROSITE" id="PS50125">
    <property type="entry name" value="GUANYLATE_CYCLASE_2"/>
    <property type="match status" value="2"/>
</dbReference>
<feature type="region of interest" description="Disordered" evidence="1">
    <location>
        <begin position="1077"/>
        <end position="1115"/>
    </location>
</feature>
<evidence type="ECO:0000313" key="4">
    <source>
        <dbReference type="Proteomes" id="UP000095192"/>
    </source>
</evidence>
<feature type="compositionally biased region" description="Acidic residues" evidence="1">
    <location>
        <begin position="1723"/>
        <end position="1738"/>
    </location>
</feature>
<dbReference type="FunCoup" id="A0A1D3CWL6">
    <property type="interactions" value="1"/>
</dbReference>
<dbReference type="VEuPathDB" id="ToxoDB:cyc_05917"/>
<dbReference type="InParanoid" id="A0A1D3CWL6"/>
<dbReference type="Gene3D" id="3.30.70.1230">
    <property type="entry name" value="Nucleotide cyclase"/>
    <property type="match status" value="2"/>
</dbReference>
<feature type="compositionally biased region" description="Basic and acidic residues" evidence="1">
    <location>
        <begin position="1743"/>
        <end position="1752"/>
    </location>
</feature>
<dbReference type="InterPro" id="IPR029787">
    <property type="entry name" value="Nucleotide_cyclase"/>
</dbReference>
<organism evidence="3 4">
    <name type="scientific">Cyclospora cayetanensis</name>
    <dbReference type="NCBI Taxonomy" id="88456"/>
    <lineage>
        <taxon>Eukaryota</taxon>
        <taxon>Sar</taxon>
        <taxon>Alveolata</taxon>
        <taxon>Apicomplexa</taxon>
        <taxon>Conoidasida</taxon>
        <taxon>Coccidia</taxon>
        <taxon>Eucoccidiorida</taxon>
        <taxon>Eimeriorina</taxon>
        <taxon>Eimeriidae</taxon>
        <taxon>Cyclospora</taxon>
    </lineage>
</organism>
<dbReference type="GO" id="GO:0009190">
    <property type="term" value="P:cyclic nucleotide biosynthetic process"/>
    <property type="evidence" value="ECO:0007669"/>
    <property type="project" value="InterPro"/>
</dbReference>
<name>A0A1D3CWL6_9EIME</name>
<dbReference type="CDD" id="cd07302">
    <property type="entry name" value="CHD"/>
    <property type="match status" value="2"/>
</dbReference>
<reference evidence="3 4" key="1">
    <citation type="journal article" date="2016" name="BMC Genomics">
        <title>Comparative genomics reveals Cyclospora cayetanensis possesses coccidia-like metabolism and invasion components but unique surface antigens.</title>
        <authorList>
            <person name="Liu S."/>
            <person name="Wang L."/>
            <person name="Zheng H."/>
            <person name="Xu Z."/>
            <person name="Roellig D.M."/>
            <person name="Li N."/>
            <person name="Frace M.A."/>
            <person name="Tang K."/>
            <person name="Arrowood M.J."/>
            <person name="Moss D.M."/>
            <person name="Zhang L."/>
            <person name="Feng Y."/>
            <person name="Xiao L."/>
        </authorList>
    </citation>
    <scope>NUCLEOTIDE SEQUENCE [LARGE SCALE GENOMIC DNA]</scope>
    <source>
        <strain evidence="3 4">CHN_HEN01</strain>
    </source>
</reference>
<feature type="domain" description="Guanylate cyclase" evidence="2">
    <location>
        <begin position="432"/>
        <end position="522"/>
    </location>
</feature>
<keyword evidence="4" id="KW-1185">Reference proteome</keyword>
<feature type="region of interest" description="Disordered" evidence="1">
    <location>
        <begin position="1232"/>
        <end position="1290"/>
    </location>
</feature>
<dbReference type="PANTHER" id="PTHR47455:SF1">
    <property type="entry name" value="GUANYLATE CYCLASE DOMAIN-CONTAINING PROTEIN"/>
    <property type="match status" value="1"/>
</dbReference>
<sequence length="1752" mass="194215">MATSTAFFASLRVSFLPFKGDSVSQDWRWLALRCERRLNASMQQRSAKQAKIADTLGHSLDVKQFSCFVPRTVLEAIADRRIRYSDDFEVQVERFTAAVVFCDASGFTALTEALDTQPNGAERLGGIINQFFDKIIRIVHFWGGDIIKFSGDALTIVWPVDDEENEGESATEDDEYRVDARQACLMAAKCCMNLHQSLHKYPTGFAGKTLTLHIGAGFGLVTILQVGGIMDRWEYVVAGAPLEEISIAEPLASTGTCVDIRVQWETVVSPTMAAAMHGVASLEPVKDSPPGRQFYRLLPHADDLLRLEQERRRGSHFSGTEAQDNEEEEEDLAAIHKLADWHVDPPPPLAAIEVDADDVDLLRRYIPPAVFRRLKSGCNVFLNELRIVSVMFICVRGLDVSSPTGSQIAHKLMKITQRAAYTMEGSVNKFLVDDKGVLLLVMFGLPPVYHLDDPVRAIMAGLRVIDSMKVLGLDAGIGITSGRVCRTIGCTTLTSVVQTVGNDLRKEYTALGDFVNLAARLMAKAGPREIYVDANTHRSAEHAMEFKQLPSMLVKGKENPIEVYMPTGALIHKPQTGPELGPLLSWPGWPCRNQLQSILEPSTMYKKQGRAVRPPLDYQVPCGPVFAHEWYEPYMPQLQPLLEVGGVMVIRGREGLGAKELGDYLRDFCAKKSKRQMFCISNMPDSPNLNIGNVPLLAWRKLCTEMVERWRVSDNREKKGYSKIDRDNSVYGLTKELIHPSFHWRLEEMKPVVHGLVLPHELLENQRLAKERRKCIKRLRKQGYTPMSPTLALLHKPADWVEEAGRRITPVQTFVKNLGADLGLTEAASDDTHSSDSDDQTPRLYEPSGESIAPIIASLVNGFSLFESSIVVLHVRTGTSVFAEMDRDSWRVARLVARVSLVRRQHRLDDDLRKGYRAATVVDSSGKEVSVQSTSLCKPLPSQFYQPLVFVLICSDTTDSVPEQQQLVQMAKENNAYIELRKLTEEETASFLAHCLHINRKCLGQELVRYVHRVSAGIPKYIYLTAKQLVADGHVVLKERKRKHRACNELLRENTRSFELRYRRLLLNRMGKQRQDLQQEYEAPSTTPLTPRNGGALQEATTGSAALDTVSSDEDDTEVRYVDDEVIVAVIALLEKLNQQRISLGLEPDEVFIPTASSEAEQGDWRTQAQYDVLAPDRLPPDAAALELMPPPVSMLSAVCLPPDEDENGEPVRSPFYLAEYFRRRLLDWVPKDPSNTHDEKASTDRREIGSEHEAQPLARRFASRRHRKTKALGGGGGHGRMGLQEQMSQEDMRRIRRGKLTDAEFALLCFRPSWMALNVEDLATLRRSRRRRVAQAKHVEWDSDADEPIVNQEESGEGGWGITRYSEARVVSDLNSLPFVPQLVATCMFTVERLLPEEQMMAKVASVFPVAFRPTELRTAYPRRMLSNDFFELVYQLIIKDVLEVCEPTSQAEEQALSHFIGAPAVKPGAHHPAITVSVTPAHGTNGSAEEETAVASTAAGNLQDVSGGTDRHLLVVGDAAHSSALEDTPFPGLAPGHERRPSVMKAGGILTPAAVATVGNASVPPQQNEASSEIRANSTPVSTFEADLTSGCAAGAPWASVLATADGKEAYLRFTSTALQRVVSDLLLSDERKWLSLVCRRALAQRFITAAGPISHSKELSVSSPRAARSNKSSAADHMEGESEGAMPESLMRDVLHAEREQQNRASGIVRLTIPTGNLEQPDEGEPSGEEAEADSGAEAGEARQEALNP</sequence>
<feature type="compositionally biased region" description="Basic and acidic residues" evidence="1">
    <location>
        <begin position="1693"/>
        <end position="1705"/>
    </location>
</feature>